<dbReference type="EMBL" id="JANIEX010000082">
    <property type="protein sequence ID" value="KAJ3574048.1"/>
    <property type="molecule type" value="Genomic_DNA"/>
</dbReference>
<dbReference type="AlphaFoldDB" id="A0AAD5YZB6"/>
<organism evidence="1 2">
    <name type="scientific">Leucocoprinus birnbaumii</name>
    <dbReference type="NCBI Taxonomy" id="56174"/>
    <lineage>
        <taxon>Eukaryota</taxon>
        <taxon>Fungi</taxon>
        <taxon>Dikarya</taxon>
        <taxon>Basidiomycota</taxon>
        <taxon>Agaricomycotina</taxon>
        <taxon>Agaricomycetes</taxon>
        <taxon>Agaricomycetidae</taxon>
        <taxon>Agaricales</taxon>
        <taxon>Agaricineae</taxon>
        <taxon>Agaricaceae</taxon>
        <taxon>Leucocoprinus</taxon>
    </lineage>
</organism>
<comment type="caution">
    <text evidence="1">The sequence shown here is derived from an EMBL/GenBank/DDBJ whole genome shotgun (WGS) entry which is preliminary data.</text>
</comment>
<protein>
    <submittedName>
        <fullName evidence="1">Uncharacterized protein</fullName>
    </submittedName>
</protein>
<dbReference type="Proteomes" id="UP001213000">
    <property type="component" value="Unassembled WGS sequence"/>
</dbReference>
<sequence length="122" mass="13490">MSGKVITVNRFTFCLDHGNEMCFSCNQDFRPMNNRGASVESRLIQKLGADYEDDNGFLLEERQPINIYAIGVKANVSGSRATGSCSMHTKTDCDRCYDWVRLIAAEATGDGADAVRGRTIRS</sequence>
<evidence type="ECO:0000313" key="1">
    <source>
        <dbReference type="EMBL" id="KAJ3574048.1"/>
    </source>
</evidence>
<gene>
    <name evidence="1" type="ORF">NP233_g2022</name>
</gene>
<keyword evidence="2" id="KW-1185">Reference proteome</keyword>
<reference evidence="1" key="1">
    <citation type="submission" date="2022-07" db="EMBL/GenBank/DDBJ databases">
        <title>Genome Sequence of Leucocoprinus birnbaumii.</title>
        <authorList>
            <person name="Buettner E."/>
        </authorList>
    </citation>
    <scope>NUCLEOTIDE SEQUENCE</scope>
    <source>
        <strain evidence="1">VT141</strain>
    </source>
</reference>
<name>A0AAD5YZB6_9AGAR</name>
<proteinExistence type="predicted"/>
<evidence type="ECO:0000313" key="2">
    <source>
        <dbReference type="Proteomes" id="UP001213000"/>
    </source>
</evidence>
<accession>A0AAD5YZB6</accession>